<dbReference type="PANTHER" id="PTHR30344:SF1">
    <property type="entry name" value="6-PHOSPHOGLUCONOLACTONASE"/>
    <property type="match status" value="1"/>
</dbReference>
<evidence type="ECO:0000313" key="3">
    <source>
        <dbReference type="Proteomes" id="UP001199355"/>
    </source>
</evidence>
<reference evidence="2 3" key="1">
    <citation type="submission" date="2021-10" db="EMBL/GenBank/DDBJ databases">
        <title>Anaerobic single-cell dispensing facilitates the cultivation of human gut bacteria.</title>
        <authorList>
            <person name="Afrizal A."/>
        </authorList>
    </citation>
    <scope>NUCLEOTIDE SEQUENCE [LARGE SCALE GENOMIC DNA]</scope>
    <source>
        <strain evidence="2 3">CLA-AA-H244</strain>
    </source>
</reference>
<dbReference type="Pfam" id="PF10282">
    <property type="entry name" value="Lactonase"/>
    <property type="match status" value="1"/>
</dbReference>
<dbReference type="RefSeq" id="WP_262586316.1">
    <property type="nucleotide sequence ID" value="NZ_JAJEQF010000058.1"/>
</dbReference>
<dbReference type="Gene3D" id="2.130.10.10">
    <property type="entry name" value="YVTN repeat-like/Quinoprotein amine dehydrogenase"/>
    <property type="match status" value="1"/>
</dbReference>
<name>A0AAE3AY69_9FIRM</name>
<comment type="caution">
    <text evidence="2">The sequence shown here is derived from an EMBL/GenBank/DDBJ whole genome shotgun (WGS) entry which is preliminary data.</text>
</comment>
<evidence type="ECO:0000256" key="1">
    <source>
        <dbReference type="ARBA" id="ARBA00005564"/>
    </source>
</evidence>
<dbReference type="AlphaFoldDB" id="A0AAE3AY69"/>
<proteinExistence type="inferred from homology"/>
<protein>
    <submittedName>
        <fullName evidence="2">Lactonase family protein</fullName>
    </submittedName>
</protein>
<gene>
    <name evidence="2" type="ORF">LKD45_15365</name>
</gene>
<dbReference type="EMBL" id="JAJEQF010000058">
    <property type="protein sequence ID" value="MCC2169045.1"/>
    <property type="molecule type" value="Genomic_DNA"/>
</dbReference>
<dbReference type="GO" id="GO:0017057">
    <property type="term" value="F:6-phosphogluconolactonase activity"/>
    <property type="evidence" value="ECO:0007669"/>
    <property type="project" value="TreeGrafter"/>
</dbReference>
<dbReference type="PANTHER" id="PTHR30344">
    <property type="entry name" value="6-PHOSPHOGLUCONOLACTONASE-RELATED"/>
    <property type="match status" value="1"/>
</dbReference>
<dbReference type="Proteomes" id="UP001199355">
    <property type="component" value="Unassembled WGS sequence"/>
</dbReference>
<organism evidence="2 3">
    <name type="scientific">Gallintestinimicrobium propionicum</name>
    <dbReference type="NCBI Taxonomy" id="2981770"/>
    <lineage>
        <taxon>Bacteria</taxon>
        <taxon>Bacillati</taxon>
        <taxon>Bacillota</taxon>
        <taxon>Clostridia</taxon>
        <taxon>Lachnospirales</taxon>
        <taxon>Lachnospiraceae</taxon>
        <taxon>Gallintestinimicrobium</taxon>
    </lineage>
</organism>
<dbReference type="InterPro" id="IPR011048">
    <property type="entry name" value="Haem_d1_sf"/>
</dbReference>
<dbReference type="InterPro" id="IPR015943">
    <property type="entry name" value="WD40/YVTN_repeat-like_dom_sf"/>
</dbReference>
<comment type="similarity">
    <text evidence="1">Belongs to the cycloisomerase 2 family.</text>
</comment>
<keyword evidence="3" id="KW-1185">Reference proteome</keyword>
<dbReference type="InterPro" id="IPR019405">
    <property type="entry name" value="Lactonase_7-beta_prop"/>
</dbReference>
<evidence type="ECO:0000313" key="2">
    <source>
        <dbReference type="EMBL" id="MCC2169045.1"/>
    </source>
</evidence>
<dbReference type="SUPFAM" id="SSF51004">
    <property type="entry name" value="C-terminal (heme d1) domain of cytochrome cd1-nitrite reductase"/>
    <property type="match status" value="1"/>
</dbReference>
<dbReference type="InterPro" id="IPR050282">
    <property type="entry name" value="Cycloisomerase_2"/>
</dbReference>
<accession>A0AAE3AY69</accession>
<sequence>MYQMMIGTYTKRGSEGIYLLEMDDILQQVRVISVIGEKNPSYLCLDSEKKCLYAALENEVGEVAVYNVENRKAPKFMGKYETGGSTTCHVSLSVDHKWLYASNYEDGSFTIFEVGDALRKSRIIFNQAGRYKAKPHAHSVFSILKNEAICCDKGLDSVLIYGDGGEICRFYLKGSNFRILESEKQNLYLVAEKSSEIVVISYEHGKLTLQQRISTVEKGFAKINYAAAVRISPDRQYLYTTNRGEDTIVIYKIQKDGTLEFLERHYLPGQFPRDFNISKDGKILGVALEYSDCVVFYDVDNNTGTIRLRKEMVRIPSPTAIIIE</sequence>